<dbReference type="STRING" id="39946.B8BIH4"/>
<dbReference type="Gene3D" id="3.80.10.10">
    <property type="entry name" value="Ribonuclease Inhibitor"/>
    <property type="match status" value="2"/>
</dbReference>
<accession>B8BIH4</accession>
<feature type="domain" description="Myb/SANT-like" evidence="6">
    <location>
        <begin position="931"/>
        <end position="1024"/>
    </location>
</feature>
<dbReference type="Pfam" id="PF23559">
    <property type="entry name" value="WHD_DRP"/>
    <property type="match status" value="1"/>
</dbReference>
<dbReference type="Gene3D" id="1.10.8.430">
    <property type="entry name" value="Helical domain of apoptotic protease-activating factors"/>
    <property type="match status" value="1"/>
</dbReference>
<feature type="region of interest" description="Disordered" evidence="4">
    <location>
        <begin position="852"/>
        <end position="871"/>
    </location>
</feature>
<evidence type="ECO:0000256" key="2">
    <source>
        <dbReference type="ARBA" id="ARBA00022737"/>
    </source>
</evidence>
<dbReference type="InterPro" id="IPR032675">
    <property type="entry name" value="LRR_dom_sf"/>
</dbReference>
<dbReference type="InterPro" id="IPR024752">
    <property type="entry name" value="Myb/SANT-like_dom"/>
</dbReference>
<keyword evidence="10" id="KW-1185">Reference proteome</keyword>
<dbReference type="GO" id="GO:0043531">
    <property type="term" value="F:ADP binding"/>
    <property type="evidence" value="ECO:0007669"/>
    <property type="project" value="InterPro"/>
</dbReference>
<dbReference type="InterPro" id="IPR003591">
    <property type="entry name" value="Leu-rich_rpt_typical-subtyp"/>
</dbReference>
<dbReference type="HOGENOM" id="CLU_269009_0_0_1"/>
<evidence type="ECO:0008006" key="11">
    <source>
        <dbReference type="Google" id="ProtNLM"/>
    </source>
</evidence>
<evidence type="ECO:0000256" key="1">
    <source>
        <dbReference type="ARBA" id="ARBA00022614"/>
    </source>
</evidence>
<dbReference type="PRINTS" id="PR00364">
    <property type="entry name" value="DISEASERSIST"/>
</dbReference>
<dbReference type="Pfam" id="PF12776">
    <property type="entry name" value="Myb_DNA-bind_3"/>
    <property type="match status" value="1"/>
</dbReference>
<feature type="domain" description="Disease resistance protein winged helix" evidence="7">
    <location>
        <begin position="181"/>
        <end position="250"/>
    </location>
</feature>
<dbReference type="Proteomes" id="UP000007015">
    <property type="component" value="Chromosome 11"/>
</dbReference>
<dbReference type="InterPro" id="IPR058922">
    <property type="entry name" value="WHD_DRP"/>
</dbReference>
<dbReference type="SUPFAM" id="SSF52058">
    <property type="entry name" value="L domain-like"/>
    <property type="match status" value="1"/>
</dbReference>
<sequence length="1218" mass="136889">MEVQHAQEESAGELQSKLELAIKDKSFFLVLDDLWHSDVWTNLLRTPLHAATSGIILITTRQDIVAREIGVEEAHRVDLMSPAVGWELLWKSMNIQDEKEVQNLRDIGIEIVQKCGGLPLAIKVTARVLASKDKTENEWKRILAKNVWSMAKLPKEISGALYLSYDDLPLHLKQCFLYCIVFPEDWTLTRDELIMMWVAEGFVEVHKDQLLEDTAEEYYYELISRNLLQPVDTYFDQSGCKMHDLLRQLACYLSREECHIGDLKPLVDNTICKLRRMLVVGEKDTVVIPFTGKEEIKLRTFTTDHQLQGVDNTFFMRLTHLRVLDLSDSLVQTIPDYIGNLIHLRMFDLDGTNISCLPESIGSLQNLLILNLKRCKYLHFLPLATTQLYNLRRLGLADTPINQVPKGIGRLKFLNDLEGFPIGGGSDNTKIQDGWNLEELAHLSQLRCLDMIKLERATPCSSRDPFLLTEKKHLKVLKLHCTEQTDEAYSEENARNIEKIFEKLTPPHNLEDLFVGNFFCCRFPTWLSTSQLSSLTYLKLTDCKSCLQLPPIGQIPNLKYLKIKGASSITKIGPEFVGSWEGNLRSTETIAFPKLELLIIEDMPNWEEWSFVEEEEEVQEEEAAAAAKEGGEDGTAASKPKGEEALSPTPRSSWLLPCLTRLELLNCPKLRALPPQLGQQATNLKEFSIRYTSCLKTVEDLPFLSGCLLVEGCEGLERISNLPQVRELRVNVCPNLRHVEELGGLEQLLLDEGMQEISQLWVPGLQEQHRQLHGDEHELEVIEWLQCWPEECHQGIQAGGVEEPALFQAERVRGLMETTAKKRKRERDLLSIQEEGTISHSPQTGEISVRGADLESGENSSDSVTSDAGSAKAAPDDVLHIAHALCKVCAKSPRAVIDFVRRVSPATVGRSIDWDVVREEESSKMGDGRSRWTDMEVRVFLESCLEEMAAFTITSNSPKPQAWQNLIHKMYTKCKKKVNKAQLEYIWGQCKKRYNRWVWLESHASGLGRDPHTSAIVADDEWWESKNAQNKGVLSFRNDPLKHIDLHHAVFSGRTVVGNHSAVAGAAPPAPQGAVQWQTIDMAQLAAAYRPPPPTPPPTAADRGKGKRPAANTPASGSSSKKSRSDSAGLALERIADIRQQSYQSRAAQMEAKSMGLDVCMELVENDGHEIGGSVWYAACALFRDPLNCKCFVRLKDAARRLEFIRTGGTGQSSGGTQ</sequence>
<evidence type="ECO:0000256" key="4">
    <source>
        <dbReference type="SAM" id="MobiDB-lite"/>
    </source>
</evidence>
<dbReference type="Pfam" id="PF23598">
    <property type="entry name" value="LRR_14"/>
    <property type="match status" value="1"/>
</dbReference>
<dbReference type="SUPFAM" id="SSF52047">
    <property type="entry name" value="RNI-like"/>
    <property type="match status" value="1"/>
</dbReference>
<dbReference type="GO" id="GO:0042742">
    <property type="term" value="P:defense response to bacterium"/>
    <property type="evidence" value="ECO:0007669"/>
    <property type="project" value="UniProtKB-ARBA"/>
</dbReference>
<name>B8BIH4_ORYSI</name>
<evidence type="ECO:0000313" key="9">
    <source>
        <dbReference type="EMBL" id="EEC68609.1"/>
    </source>
</evidence>
<evidence type="ECO:0000256" key="3">
    <source>
        <dbReference type="ARBA" id="ARBA00022821"/>
    </source>
</evidence>
<dbReference type="Gramene" id="BGIOSGA033562-TA">
    <property type="protein sequence ID" value="BGIOSGA033562-PA"/>
    <property type="gene ID" value="BGIOSGA033562"/>
</dbReference>
<dbReference type="PANTHER" id="PTHR23155:SF1165">
    <property type="entry name" value="OS11G0676100 PROTEIN"/>
    <property type="match status" value="1"/>
</dbReference>
<dbReference type="GO" id="GO:0002758">
    <property type="term" value="P:innate immune response-activating signaling pathway"/>
    <property type="evidence" value="ECO:0007669"/>
    <property type="project" value="UniProtKB-ARBA"/>
</dbReference>
<feature type="compositionally biased region" description="Polar residues" evidence="4">
    <location>
        <begin position="857"/>
        <end position="868"/>
    </location>
</feature>
<dbReference type="SUPFAM" id="SSF52540">
    <property type="entry name" value="P-loop containing nucleoside triphosphate hydrolases"/>
    <property type="match status" value="1"/>
</dbReference>
<evidence type="ECO:0000259" key="6">
    <source>
        <dbReference type="Pfam" id="PF12776"/>
    </source>
</evidence>
<feature type="domain" description="Disease resistance R13L4/SHOC-2-like LRR" evidence="8">
    <location>
        <begin position="315"/>
        <end position="596"/>
    </location>
</feature>
<dbReference type="InterPro" id="IPR027417">
    <property type="entry name" value="P-loop_NTPase"/>
</dbReference>
<evidence type="ECO:0000259" key="5">
    <source>
        <dbReference type="Pfam" id="PF00931"/>
    </source>
</evidence>
<keyword evidence="1" id="KW-0433">Leucine-rich repeat</keyword>
<dbReference type="InterPro" id="IPR042197">
    <property type="entry name" value="Apaf_helical"/>
</dbReference>
<dbReference type="FunFam" id="1.10.10.10:FF:000322">
    <property type="entry name" value="Probable disease resistance protein At1g63360"/>
    <property type="match status" value="1"/>
</dbReference>
<dbReference type="EMBL" id="CM000136">
    <property type="protein sequence ID" value="EEC68609.1"/>
    <property type="molecule type" value="Genomic_DNA"/>
</dbReference>
<feature type="region of interest" description="Disordered" evidence="4">
    <location>
        <begin position="818"/>
        <end position="847"/>
    </location>
</feature>
<evidence type="ECO:0000259" key="8">
    <source>
        <dbReference type="Pfam" id="PF23598"/>
    </source>
</evidence>
<dbReference type="SMART" id="SM00369">
    <property type="entry name" value="LRR_TYP"/>
    <property type="match status" value="4"/>
</dbReference>
<protein>
    <recommendedName>
        <fullName evidence="11">NB-ARC domain-containing protein</fullName>
    </recommendedName>
</protein>
<keyword evidence="2" id="KW-0677">Repeat</keyword>
<dbReference type="OMA" id="GWICISK"/>
<dbReference type="AlphaFoldDB" id="B8BIH4"/>
<organism evidence="9 10">
    <name type="scientific">Oryza sativa subsp. indica</name>
    <name type="common">Rice</name>
    <dbReference type="NCBI Taxonomy" id="39946"/>
    <lineage>
        <taxon>Eukaryota</taxon>
        <taxon>Viridiplantae</taxon>
        <taxon>Streptophyta</taxon>
        <taxon>Embryophyta</taxon>
        <taxon>Tracheophyta</taxon>
        <taxon>Spermatophyta</taxon>
        <taxon>Magnoliopsida</taxon>
        <taxon>Liliopsida</taxon>
        <taxon>Poales</taxon>
        <taxon>Poaceae</taxon>
        <taxon>BOP clade</taxon>
        <taxon>Oryzoideae</taxon>
        <taxon>Oryzeae</taxon>
        <taxon>Oryzinae</taxon>
        <taxon>Oryza</taxon>
        <taxon>Oryza sativa</taxon>
    </lineage>
</organism>
<feature type="region of interest" description="Disordered" evidence="4">
    <location>
        <begin position="1088"/>
        <end position="1128"/>
    </location>
</feature>
<gene>
    <name evidence="9" type="ORF">OsI_36976</name>
</gene>
<reference evidence="9 10" key="1">
    <citation type="journal article" date="2005" name="PLoS Biol.">
        <title>The genomes of Oryza sativa: a history of duplications.</title>
        <authorList>
            <person name="Yu J."/>
            <person name="Wang J."/>
            <person name="Lin W."/>
            <person name="Li S."/>
            <person name="Li H."/>
            <person name="Zhou J."/>
            <person name="Ni P."/>
            <person name="Dong W."/>
            <person name="Hu S."/>
            <person name="Zeng C."/>
            <person name="Zhang J."/>
            <person name="Zhang Y."/>
            <person name="Li R."/>
            <person name="Xu Z."/>
            <person name="Li S."/>
            <person name="Li X."/>
            <person name="Zheng H."/>
            <person name="Cong L."/>
            <person name="Lin L."/>
            <person name="Yin J."/>
            <person name="Geng J."/>
            <person name="Li G."/>
            <person name="Shi J."/>
            <person name="Liu J."/>
            <person name="Lv H."/>
            <person name="Li J."/>
            <person name="Wang J."/>
            <person name="Deng Y."/>
            <person name="Ran L."/>
            <person name="Shi X."/>
            <person name="Wang X."/>
            <person name="Wu Q."/>
            <person name="Li C."/>
            <person name="Ren X."/>
            <person name="Wang J."/>
            <person name="Wang X."/>
            <person name="Li D."/>
            <person name="Liu D."/>
            <person name="Zhang X."/>
            <person name="Ji Z."/>
            <person name="Zhao W."/>
            <person name="Sun Y."/>
            <person name="Zhang Z."/>
            <person name="Bao J."/>
            <person name="Han Y."/>
            <person name="Dong L."/>
            <person name="Ji J."/>
            <person name="Chen P."/>
            <person name="Wu S."/>
            <person name="Liu J."/>
            <person name="Xiao Y."/>
            <person name="Bu D."/>
            <person name="Tan J."/>
            <person name="Yang L."/>
            <person name="Ye C."/>
            <person name="Zhang J."/>
            <person name="Xu J."/>
            <person name="Zhou Y."/>
            <person name="Yu Y."/>
            <person name="Zhang B."/>
            <person name="Zhuang S."/>
            <person name="Wei H."/>
            <person name="Liu B."/>
            <person name="Lei M."/>
            <person name="Yu H."/>
            <person name="Li Y."/>
            <person name="Xu H."/>
            <person name="Wei S."/>
            <person name="He X."/>
            <person name="Fang L."/>
            <person name="Zhang Z."/>
            <person name="Zhang Y."/>
            <person name="Huang X."/>
            <person name="Su Z."/>
            <person name="Tong W."/>
            <person name="Li J."/>
            <person name="Tong Z."/>
            <person name="Li S."/>
            <person name="Ye J."/>
            <person name="Wang L."/>
            <person name="Fang L."/>
            <person name="Lei T."/>
            <person name="Chen C."/>
            <person name="Chen H."/>
            <person name="Xu Z."/>
            <person name="Li H."/>
            <person name="Huang H."/>
            <person name="Zhang F."/>
            <person name="Xu H."/>
            <person name="Li N."/>
            <person name="Zhao C."/>
            <person name="Li S."/>
            <person name="Dong L."/>
            <person name="Huang Y."/>
            <person name="Li L."/>
            <person name="Xi Y."/>
            <person name="Qi Q."/>
            <person name="Li W."/>
            <person name="Zhang B."/>
            <person name="Hu W."/>
            <person name="Zhang Y."/>
            <person name="Tian X."/>
            <person name="Jiao Y."/>
            <person name="Liang X."/>
            <person name="Jin J."/>
            <person name="Gao L."/>
            <person name="Zheng W."/>
            <person name="Hao B."/>
            <person name="Liu S."/>
            <person name="Wang W."/>
            <person name="Yuan L."/>
            <person name="Cao M."/>
            <person name="McDermott J."/>
            <person name="Samudrala R."/>
            <person name="Wang J."/>
            <person name="Wong G.K."/>
            <person name="Yang H."/>
        </authorList>
    </citation>
    <scope>NUCLEOTIDE SEQUENCE [LARGE SCALE GENOMIC DNA]</scope>
    <source>
        <strain evidence="10">cv. 93-11</strain>
    </source>
</reference>
<dbReference type="InterPro" id="IPR002182">
    <property type="entry name" value="NB-ARC"/>
</dbReference>
<proteinExistence type="predicted"/>
<dbReference type="Gene3D" id="3.40.50.300">
    <property type="entry name" value="P-loop containing nucleotide triphosphate hydrolases"/>
    <property type="match status" value="1"/>
</dbReference>
<dbReference type="InterPro" id="IPR044974">
    <property type="entry name" value="Disease_R_plants"/>
</dbReference>
<feature type="compositionally biased region" description="Pro residues" evidence="4">
    <location>
        <begin position="1090"/>
        <end position="1099"/>
    </location>
</feature>
<evidence type="ECO:0000313" key="10">
    <source>
        <dbReference type="Proteomes" id="UP000007015"/>
    </source>
</evidence>
<dbReference type="PANTHER" id="PTHR23155">
    <property type="entry name" value="DISEASE RESISTANCE PROTEIN RP"/>
    <property type="match status" value="1"/>
</dbReference>
<keyword evidence="3" id="KW-0611">Plant defense</keyword>
<feature type="region of interest" description="Disordered" evidence="4">
    <location>
        <begin position="620"/>
        <end position="650"/>
    </location>
</feature>
<dbReference type="InterPro" id="IPR036388">
    <property type="entry name" value="WH-like_DNA-bd_sf"/>
</dbReference>
<dbReference type="InterPro" id="IPR055414">
    <property type="entry name" value="LRR_R13L4/SHOC2-like"/>
</dbReference>
<dbReference type="Gene3D" id="1.10.10.10">
    <property type="entry name" value="Winged helix-like DNA-binding domain superfamily/Winged helix DNA-binding domain"/>
    <property type="match status" value="1"/>
</dbReference>
<evidence type="ECO:0000259" key="7">
    <source>
        <dbReference type="Pfam" id="PF23559"/>
    </source>
</evidence>
<dbReference type="GO" id="GO:0009626">
    <property type="term" value="P:plant-type hypersensitive response"/>
    <property type="evidence" value="ECO:0007669"/>
    <property type="project" value="UniProtKB-ARBA"/>
</dbReference>
<feature type="compositionally biased region" description="Polar residues" evidence="4">
    <location>
        <begin position="834"/>
        <end position="846"/>
    </location>
</feature>
<dbReference type="Pfam" id="PF00931">
    <property type="entry name" value="NB-ARC"/>
    <property type="match status" value="1"/>
</dbReference>
<feature type="domain" description="NB-ARC" evidence="5">
    <location>
        <begin position="6"/>
        <end position="93"/>
    </location>
</feature>